<dbReference type="Proteomes" id="UP001470230">
    <property type="component" value="Unassembled WGS sequence"/>
</dbReference>
<keyword evidence="1" id="KW-0808">Transferase</keyword>
<dbReference type="EMBL" id="JAPFFF010000004">
    <property type="protein sequence ID" value="KAK8892437.1"/>
    <property type="molecule type" value="Genomic_DNA"/>
</dbReference>
<dbReference type="SMART" id="SM00220">
    <property type="entry name" value="S_TKc"/>
    <property type="match status" value="2"/>
</dbReference>
<protein>
    <recommendedName>
        <fullName evidence="6">Protein kinase domain-containing protein</fullName>
    </recommendedName>
</protein>
<dbReference type="Pfam" id="PF07714">
    <property type="entry name" value="PK_Tyr_Ser-Thr"/>
    <property type="match status" value="2"/>
</dbReference>
<dbReference type="PANTHER" id="PTHR44329">
    <property type="entry name" value="SERINE/THREONINE-PROTEIN KINASE TNNI3K-RELATED"/>
    <property type="match status" value="1"/>
</dbReference>
<reference evidence="7 8" key="1">
    <citation type="submission" date="2024-04" db="EMBL/GenBank/DDBJ databases">
        <title>Tritrichomonas musculus Genome.</title>
        <authorList>
            <person name="Alves-Ferreira E."/>
            <person name="Grigg M."/>
            <person name="Lorenzi H."/>
            <person name="Galac M."/>
        </authorList>
    </citation>
    <scope>NUCLEOTIDE SEQUENCE [LARGE SCALE GENOMIC DNA]</scope>
    <source>
        <strain evidence="7 8">EAF2021</strain>
    </source>
</reference>
<evidence type="ECO:0000313" key="7">
    <source>
        <dbReference type="EMBL" id="KAK8892437.1"/>
    </source>
</evidence>
<feature type="compositionally biased region" description="Acidic residues" evidence="5">
    <location>
        <begin position="441"/>
        <end position="456"/>
    </location>
</feature>
<evidence type="ECO:0000256" key="5">
    <source>
        <dbReference type="SAM" id="MobiDB-lite"/>
    </source>
</evidence>
<feature type="binding site" evidence="4">
    <location>
        <position position="422"/>
    </location>
    <ligand>
        <name>ATP</name>
        <dbReference type="ChEBI" id="CHEBI:30616"/>
    </ligand>
</feature>
<evidence type="ECO:0000256" key="2">
    <source>
        <dbReference type="ARBA" id="ARBA00022741"/>
    </source>
</evidence>
<keyword evidence="3 4" id="KW-0067">ATP-binding</keyword>
<comment type="caution">
    <text evidence="7">The sequence shown here is derived from an EMBL/GenBank/DDBJ whole genome shotgun (WGS) entry which is preliminary data.</text>
</comment>
<dbReference type="PROSITE" id="PS50011">
    <property type="entry name" value="PROTEIN_KINASE_DOM"/>
    <property type="match status" value="2"/>
</dbReference>
<evidence type="ECO:0000259" key="6">
    <source>
        <dbReference type="PROSITE" id="PS50011"/>
    </source>
</evidence>
<dbReference type="InterPro" id="IPR000719">
    <property type="entry name" value="Prot_kinase_dom"/>
</dbReference>
<keyword evidence="1" id="KW-0723">Serine/threonine-protein kinase</keyword>
<keyword evidence="2 4" id="KW-0547">Nucleotide-binding</keyword>
<dbReference type="InterPro" id="IPR017441">
    <property type="entry name" value="Protein_kinase_ATP_BS"/>
</dbReference>
<keyword evidence="8" id="KW-1185">Reference proteome</keyword>
<dbReference type="InterPro" id="IPR051681">
    <property type="entry name" value="Ser/Thr_Kinases-Pseudokinases"/>
</dbReference>
<name>A0ABR2KNE9_9EUKA</name>
<feature type="domain" description="Protein kinase" evidence="6">
    <location>
        <begin position="396"/>
        <end position="671"/>
    </location>
</feature>
<dbReference type="InterPro" id="IPR008271">
    <property type="entry name" value="Ser/Thr_kinase_AS"/>
</dbReference>
<dbReference type="Gene3D" id="3.30.200.20">
    <property type="entry name" value="Phosphorylase Kinase, domain 1"/>
    <property type="match status" value="1"/>
</dbReference>
<dbReference type="PROSITE" id="PS00108">
    <property type="entry name" value="PROTEIN_KINASE_ST"/>
    <property type="match status" value="1"/>
</dbReference>
<dbReference type="InterPro" id="IPR011009">
    <property type="entry name" value="Kinase-like_dom_sf"/>
</dbReference>
<accession>A0ABR2KNE9</accession>
<feature type="region of interest" description="Disordered" evidence="5">
    <location>
        <begin position="434"/>
        <end position="456"/>
    </location>
</feature>
<evidence type="ECO:0000313" key="8">
    <source>
        <dbReference type="Proteomes" id="UP001470230"/>
    </source>
</evidence>
<gene>
    <name evidence="7" type="ORF">M9Y10_029665</name>
</gene>
<sequence length="685" mass="80041">MFQDISLNNALIDINNYDIKKHIFAGSFGDVFVGKEKETQREVAIKFFLRDVDNISSKLSEFNTLRLLNLPGTVKLLGFRFPLPDETYNDIDQYQKEDVDLTGAVLISEYMRNESLGKLIPEYLKSQGEQNDKINPTVRSKIIFGVAATMQHLHKYNIIHRNLKLEKVLLNDNFEPKIAYSILTKILLDGEPLEKKICSPLNTPPEMLIEDEGYGLSADVYAFSFFLYTMFSNKIKFSDSRSYTEDNYLKRILAGDRPRRPEYISDDYWDLIQLCWKQNPEERPTFAEITEILKDDKYALNEFGMETDLEQLHRYQQKINLELDNESMYVNGNIYQNDDPQIKKLLDYFMKQNESLLEQIKTLHKEVIQRSTDIQIYNNFPKKIYDTFDVKTFDNLKKLKRIGHGSFSEVIKVSRKQYYALKIFNTEFFKKTHQTRKQKGEEEEEDEENEEEEEEEFDDDWFQTMRSFQDDFEVLNHLNHPNIVKSYGFCYGDKRHPPSVLLEYCPYSLKKSVKNLTNTERVSIIFEICETMSYAHNLGIIHRDLKPENILLDSKKHVKLSDFGISSLIKTESNQFSSPYQLIAPELFHSAIKYDSKVDVYSFGVIVYFILTNGQYPQLTVADIVLGKKPEIPPTINAYSSELINNCCATSPSDRPSFDQIVQDIEQNQFKLIDGVEIYSHLEIK</sequence>
<feature type="domain" description="Protein kinase" evidence="6">
    <location>
        <begin position="17"/>
        <end position="299"/>
    </location>
</feature>
<evidence type="ECO:0000256" key="1">
    <source>
        <dbReference type="ARBA" id="ARBA00022527"/>
    </source>
</evidence>
<keyword evidence="1" id="KW-0418">Kinase</keyword>
<organism evidence="7 8">
    <name type="scientific">Tritrichomonas musculus</name>
    <dbReference type="NCBI Taxonomy" id="1915356"/>
    <lineage>
        <taxon>Eukaryota</taxon>
        <taxon>Metamonada</taxon>
        <taxon>Parabasalia</taxon>
        <taxon>Tritrichomonadida</taxon>
        <taxon>Tritrichomonadidae</taxon>
        <taxon>Tritrichomonas</taxon>
    </lineage>
</organism>
<dbReference type="PROSITE" id="PS00107">
    <property type="entry name" value="PROTEIN_KINASE_ATP"/>
    <property type="match status" value="1"/>
</dbReference>
<dbReference type="InterPro" id="IPR001245">
    <property type="entry name" value="Ser-Thr/Tyr_kinase_cat_dom"/>
</dbReference>
<dbReference type="Gene3D" id="1.10.510.10">
    <property type="entry name" value="Transferase(Phosphotransferase) domain 1"/>
    <property type="match status" value="2"/>
</dbReference>
<dbReference type="SUPFAM" id="SSF56112">
    <property type="entry name" value="Protein kinase-like (PK-like)"/>
    <property type="match status" value="2"/>
</dbReference>
<evidence type="ECO:0000256" key="3">
    <source>
        <dbReference type="ARBA" id="ARBA00022840"/>
    </source>
</evidence>
<proteinExistence type="predicted"/>
<evidence type="ECO:0000256" key="4">
    <source>
        <dbReference type="PROSITE-ProRule" id="PRU10141"/>
    </source>
</evidence>